<dbReference type="AlphaFoldDB" id="A0A915JYA5"/>
<dbReference type="Proteomes" id="UP000887565">
    <property type="component" value="Unplaced"/>
</dbReference>
<organism evidence="1 2">
    <name type="scientific">Romanomermis culicivorax</name>
    <name type="common">Nematode worm</name>
    <dbReference type="NCBI Taxonomy" id="13658"/>
    <lineage>
        <taxon>Eukaryota</taxon>
        <taxon>Metazoa</taxon>
        <taxon>Ecdysozoa</taxon>
        <taxon>Nematoda</taxon>
        <taxon>Enoplea</taxon>
        <taxon>Dorylaimia</taxon>
        <taxon>Mermithida</taxon>
        <taxon>Mermithoidea</taxon>
        <taxon>Mermithidae</taxon>
        <taxon>Romanomermis</taxon>
    </lineage>
</organism>
<name>A0A915JYA5_ROMCU</name>
<evidence type="ECO:0000313" key="1">
    <source>
        <dbReference type="Proteomes" id="UP000887565"/>
    </source>
</evidence>
<accession>A0A915JYA5</accession>
<reference evidence="2" key="1">
    <citation type="submission" date="2022-11" db="UniProtKB">
        <authorList>
            <consortium name="WormBaseParasite"/>
        </authorList>
    </citation>
    <scope>IDENTIFICATION</scope>
</reference>
<proteinExistence type="predicted"/>
<keyword evidence="1" id="KW-1185">Reference proteome</keyword>
<protein>
    <submittedName>
        <fullName evidence="2">Uncharacterized protein</fullName>
    </submittedName>
</protein>
<dbReference type="WBParaSite" id="nRc.2.0.1.t30677-RA">
    <property type="protein sequence ID" value="nRc.2.0.1.t30677-RA"/>
    <property type="gene ID" value="nRc.2.0.1.g30677"/>
</dbReference>
<sequence>MLIQTIGKISPIQPMPLNCCKPIFGSILTISMANKIGDHATEHCPRDVQIIPGAQEIIFMKKTYAIYPNQDFPAPWEQHIHYNAMPAPYLITPTDSSRASLQSSELQLAL</sequence>
<evidence type="ECO:0000313" key="2">
    <source>
        <dbReference type="WBParaSite" id="nRc.2.0.1.t30677-RA"/>
    </source>
</evidence>